<dbReference type="GO" id="GO:0018958">
    <property type="term" value="P:phenol-containing compound metabolic process"/>
    <property type="evidence" value="ECO:0007669"/>
    <property type="project" value="InterPro"/>
</dbReference>
<evidence type="ECO:0000259" key="8">
    <source>
        <dbReference type="Pfam" id="PF00884"/>
    </source>
</evidence>
<evidence type="ECO:0000256" key="6">
    <source>
        <dbReference type="PIRSR" id="PIRSR000972-50"/>
    </source>
</evidence>
<keyword evidence="2 7" id="KW-0732">Signal</keyword>
<dbReference type="GO" id="GO:0008449">
    <property type="term" value="F:N-acetylglucosamine-6-sulfatase activity"/>
    <property type="evidence" value="ECO:0007669"/>
    <property type="project" value="TreeGrafter"/>
</dbReference>
<reference evidence="9" key="1">
    <citation type="submission" date="2021-03" db="EMBL/GenBank/DDBJ databases">
        <title>Revisited historic fungal species revealed as producer of novel bioactive compounds through whole genome sequencing and comparative genomics.</title>
        <authorList>
            <person name="Vignolle G.A."/>
            <person name="Hochenegger N."/>
            <person name="Mach R.L."/>
            <person name="Mach-Aigner A.R."/>
            <person name="Javad Rahimi M."/>
            <person name="Salim K.A."/>
            <person name="Chan C.M."/>
            <person name="Lim L.B.L."/>
            <person name="Cai F."/>
            <person name="Druzhinina I.S."/>
            <person name="U'Ren J.M."/>
            <person name="Derntl C."/>
        </authorList>
    </citation>
    <scope>NUCLEOTIDE SEQUENCE</scope>
    <source>
        <strain evidence="9">TUCIM 5799</strain>
    </source>
</reference>
<gene>
    <name evidence="9" type="ORF">JX265_009386</name>
</gene>
<evidence type="ECO:0000256" key="1">
    <source>
        <dbReference type="ARBA" id="ARBA00008779"/>
    </source>
</evidence>
<sequence>MKIASWMLLLFGAVLASPQKPNILIILTDDQDLHMNSMDYMPLVKVGGVMNKIPYVRYADESQKYITDEGVTLQNHYCTVAVCCPSRATLWTGHAAHNTNVTDVIPPYGGWPKVVQRGWNDNYLPVWLQKAGYNTYYTGKLWNYLHTDNYNRPPINGFNGSEILIDPWTYQYYEPHLTRNGRPPQSYSGQYSTDLIKQKALGFLEEAVSHQAPWFLTAAPIGPHAEIVVNRRDHSIDTTFPQAAQRHAHLFNDYKIPRDSSFNAKTLGAVSWIKSLQELNDTVIGYNYEFQRARLRALQAVDELVEALVQKLDDEGVLNNTYIFYTTDNGFHISQHRMVPGKSCGYETDIHIPLVVRGPGIEKSVTLDAVTSHIDIAPTILSLVGTPKQLDGKVIPLTGPTSHNFTSEHAAVEFWGYGDTEGDFATGKQLNNTYKGLRLTGQGYSLYYSVWCTNEVEYYDIKQDPGQMNNLASPASNQSDYILFNRPLSQVIPRLNALLMVLKTCKVTNLEGALDASYDQFFRSQPLVTYSACEMGYIRSAEGTSRWNVYDGTKESSVDSEWHPLHYGNDWSLFT</sequence>
<name>A0A9P9WGC8_9PEZI</name>
<evidence type="ECO:0000256" key="3">
    <source>
        <dbReference type="ARBA" id="ARBA00022801"/>
    </source>
</evidence>
<dbReference type="PANTHER" id="PTHR43108">
    <property type="entry name" value="N-ACETYLGLUCOSAMINE-6-SULFATASE FAMILY MEMBER"/>
    <property type="match status" value="1"/>
</dbReference>
<keyword evidence="10" id="KW-1185">Reference proteome</keyword>
<feature type="modified residue" description="3-oxoalanine (Cys)" evidence="6">
    <location>
        <position position="83"/>
    </location>
</feature>
<dbReference type="InterPro" id="IPR017850">
    <property type="entry name" value="Alkaline_phosphatase_core_sf"/>
</dbReference>
<proteinExistence type="inferred from homology"/>
<evidence type="ECO:0000256" key="7">
    <source>
        <dbReference type="SAM" id="SignalP"/>
    </source>
</evidence>
<dbReference type="EC" id="3.1.6.1" evidence="5"/>
<dbReference type="PROSITE" id="PS00523">
    <property type="entry name" value="SULFATASE_1"/>
    <property type="match status" value="1"/>
</dbReference>
<keyword evidence="3 5" id="KW-0378">Hydrolase</keyword>
<evidence type="ECO:0000256" key="5">
    <source>
        <dbReference type="PIRNR" id="PIRNR000972"/>
    </source>
</evidence>
<evidence type="ECO:0000313" key="9">
    <source>
        <dbReference type="EMBL" id="KAI1861883.1"/>
    </source>
</evidence>
<feature type="chain" id="PRO_5040403020" description="Arylsulfatase" evidence="7">
    <location>
        <begin position="17"/>
        <end position="575"/>
    </location>
</feature>
<dbReference type="Proteomes" id="UP000829685">
    <property type="component" value="Unassembled WGS sequence"/>
</dbReference>
<evidence type="ECO:0000256" key="2">
    <source>
        <dbReference type="ARBA" id="ARBA00022729"/>
    </source>
</evidence>
<keyword evidence="4" id="KW-0325">Glycoprotein</keyword>
<dbReference type="Pfam" id="PF00884">
    <property type="entry name" value="Sulfatase"/>
    <property type="match status" value="1"/>
</dbReference>
<feature type="domain" description="Sulfatase N-terminal" evidence="8">
    <location>
        <begin position="21"/>
        <end position="385"/>
    </location>
</feature>
<comment type="PTM">
    <text evidence="6">The conversion to 3-oxoalanine (also known as C-formylglycine, FGly), of a serine or cysteine residue in prokaryotes and of a cysteine residue in eukaryotes, is critical for catalytic activity.</text>
</comment>
<dbReference type="InterPro" id="IPR000917">
    <property type="entry name" value="Sulfatase_N"/>
</dbReference>
<comment type="catalytic activity">
    <reaction evidence="5">
        <text>an aryl sulfate + H2O = a phenol + sulfate + H(+)</text>
        <dbReference type="Rhea" id="RHEA:17261"/>
        <dbReference type="ChEBI" id="CHEBI:15377"/>
        <dbReference type="ChEBI" id="CHEBI:15378"/>
        <dbReference type="ChEBI" id="CHEBI:16189"/>
        <dbReference type="ChEBI" id="CHEBI:33853"/>
        <dbReference type="ChEBI" id="CHEBI:140317"/>
        <dbReference type="EC" id="3.1.6.1"/>
    </reaction>
</comment>
<dbReference type="SUPFAM" id="SSF53649">
    <property type="entry name" value="Alkaline phosphatase-like"/>
    <property type="match status" value="1"/>
</dbReference>
<dbReference type="GO" id="GO:0005539">
    <property type="term" value="F:glycosaminoglycan binding"/>
    <property type="evidence" value="ECO:0007669"/>
    <property type="project" value="TreeGrafter"/>
</dbReference>
<comment type="caution">
    <text evidence="9">The sequence shown here is derived from an EMBL/GenBank/DDBJ whole genome shotgun (WGS) entry which is preliminary data.</text>
</comment>
<dbReference type="PIRSF" id="PIRSF000972">
    <property type="entry name" value="Arylsulf_plant"/>
    <property type="match status" value="1"/>
</dbReference>
<accession>A0A9P9WGC8</accession>
<dbReference type="Gene3D" id="3.40.720.10">
    <property type="entry name" value="Alkaline Phosphatase, subunit A"/>
    <property type="match status" value="1"/>
</dbReference>
<dbReference type="CDD" id="cd16147">
    <property type="entry name" value="G6S"/>
    <property type="match status" value="1"/>
</dbReference>
<dbReference type="AlphaFoldDB" id="A0A9P9WGC8"/>
<dbReference type="GO" id="GO:0004065">
    <property type="term" value="F:arylsulfatase activity"/>
    <property type="evidence" value="ECO:0007669"/>
    <property type="project" value="UniProtKB-UniRule"/>
</dbReference>
<comment type="similarity">
    <text evidence="1 5">Belongs to the sulfatase family.</text>
</comment>
<dbReference type="EMBL" id="JAFIMR010000028">
    <property type="protein sequence ID" value="KAI1861883.1"/>
    <property type="molecule type" value="Genomic_DNA"/>
</dbReference>
<evidence type="ECO:0000313" key="10">
    <source>
        <dbReference type="Proteomes" id="UP000829685"/>
    </source>
</evidence>
<protein>
    <recommendedName>
        <fullName evidence="5">Arylsulfatase</fullName>
        <shortName evidence="5">AS</shortName>
        <ecNumber evidence="5">3.1.6.1</ecNumber>
    </recommendedName>
    <alternativeName>
        <fullName evidence="5">Aryl-sulfate sulphohydrolase</fullName>
    </alternativeName>
</protein>
<dbReference type="InterPro" id="IPR012083">
    <property type="entry name" value="Arylsulfatase"/>
</dbReference>
<dbReference type="InterPro" id="IPR024607">
    <property type="entry name" value="Sulfatase_CS"/>
</dbReference>
<evidence type="ECO:0000256" key="4">
    <source>
        <dbReference type="ARBA" id="ARBA00023180"/>
    </source>
</evidence>
<organism evidence="9 10">
    <name type="scientific">Neoarthrinium moseri</name>
    <dbReference type="NCBI Taxonomy" id="1658444"/>
    <lineage>
        <taxon>Eukaryota</taxon>
        <taxon>Fungi</taxon>
        <taxon>Dikarya</taxon>
        <taxon>Ascomycota</taxon>
        <taxon>Pezizomycotina</taxon>
        <taxon>Sordariomycetes</taxon>
        <taxon>Xylariomycetidae</taxon>
        <taxon>Amphisphaeriales</taxon>
        <taxon>Apiosporaceae</taxon>
        <taxon>Neoarthrinium</taxon>
    </lineage>
</organism>
<dbReference type="PANTHER" id="PTHR43108:SF8">
    <property type="entry name" value="SD21168P"/>
    <property type="match status" value="1"/>
</dbReference>
<feature type="signal peptide" evidence="7">
    <location>
        <begin position="1"/>
        <end position="16"/>
    </location>
</feature>